<evidence type="ECO:0000313" key="2">
    <source>
        <dbReference type="EMBL" id="SVC09560.1"/>
    </source>
</evidence>
<gene>
    <name evidence="2" type="ORF">METZ01_LOCUS262414</name>
</gene>
<dbReference type="Gene3D" id="3.10.690.10">
    <property type="entry name" value="Bifunctional nuclease domain"/>
    <property type="match status" value="1"/>
</dbReference>
<evidence type="ECO:0000259" key="1">
    <source>
        <dbReference type="PROSITE" id="PS51658"/>
    </source>
</evidence>
<feature type="non-terminal residue" evidence="2">
    <location>
        <position position="121"/>
    </location>
</feature>
<dbReference type="PANTHER" id="PTHR15160">
    <property type="entry name" value="VON HIPPEL-LINDAU PROTEIN"/>
    <property type="match status" value="1"/>
</dbReference>
<dbReference type="GO" id="GO:0004518">
    <property type="term" value="F:nuclease activity"/>
    <property type="evidence" value="ECO:0007669"/>
    <property type="project" value="InterPro"/>
</dbReference>
<dbReference type="AlphaFoldDB" id="A0A382JBP4"/>
<sequence>MPMWIGTNEAEAIALKLEDVAVPRPMTHDLLCNSFDSLGAKIDHVVVWDVNHEDTFMAKIVVDFKGDLIEIDSRPSDALALAVRTGSPIYAEDKVLDKAGMELDQSSDDLKNVDSILPDNK</sequence>
<dbReference type="PROSITE" id="PS51658">
    <property type="entry name" value="BFN"/>
    <property type="match status" value="1"/>
</dbReference>
<protein>
    <recommendedName>
        <fullName evidence="1">BFN domain-containing protein</fullName>
    </recommendedName>
</protein>
<dbReference type="InterPro" id="IPR036104">
    <property type="entry name" value="BFN_sf"/>
</dbReference>
<accession>A0A382JBP4</accession>
<dbReference type="SUPFAM" id="SSF103256">
    <property type="entry name" value="Hypothetical protein TM0160"/>
    <property type="match status" value="1"/>
</dbReference>
<dbReference type="EMBL" id="UINC01073291">
    <property type="protein sequence ID" value="SVC09560.1"/>
    <property type="molecule type" value="Genomic_DNA"/>
</dbReference>
<proteinExistence type="predicted"/>
<organism evidence="2">
    <name type="scientific">marine metagenome</name>
    <dbReference type="NCBI Taxonomy" id="408172"/>
    <lineage>
        <taxon>unclassified sequences</taxon>
        <taxon>metagenomes</taxon>
        <taxon>ecological metagenomes</taxon>
    </lineage>
</organism>
<feature type="domain" description="BFN" evidence="1">
    <location>
        <begin position="1"/>
        <end position="103"/>
    </location>
</feature>
<dbReference type="InterPro" id="IPR003729">
    <property type="entry name" value="Bi_nuclease_dom"/>
</dbReference>
<dbReference type="PANTHER" id="PTHR15160:SF1">
    <property type="entry name" value="VON HIPPEL-LINDAU DISEASE TUMOR SUPPRESSOR"/>
    <property type="match status" value="1"/>
</dbReference>
<reference evidence="2" key="1">
    <citation type="submission" date="2018-05" db="EMBL/GenBank/DDBJ databases">
        <authorList>
            <person name="Lanie J.A."/>
            <person name="Ng W.-L."/>
            <person name="Kazmierczak K.M."/>
            <person name="Andrzejewski T.M."/>
            <person name="Davidsen T.M."/>
            <person name="Wayne K.J."/>
            <person name="Tettelin H."/>
            <person name="Glass J.I."/>
            <person name="Rusch D."/>
            <person name="Podicherti R."/>
            <person name="Tsui H.-C.T."/>
            <person name="Winkler M.E."/>
        </authorList>
    </citation>
    <scope>NUCLEOTIDE SEQUENCE</scope>
</reference>
<dbReference type="Pfam" id="PF02577">
    <property type="entry name" value="BFN_dom"/>
    <property type="match status" value="1"/>
</dbReference>
<name>A0A382JBP4_9ZZZZ</name>